<proteinExistence type="predicted"/>
<reference evidence="1" key="1">
    <citation type="submission" date="2020-07" db="EMBL/GenBank/DDBJ databases">
        <title>Multicomponent nature underlies the extraordinary mechanical properties of spider dragline silk.</title>
        <authorList>
            <person name="Kono N."/>
            <person name="Nakamura H."/>
            <person name="Mori M."/>
            <person name="Yoshida Y."/>
            <person name="Ohtoshi R."/>
            <person name="Malay A.D."/>
            <person name="Moran D.A.P."/>
            <person name="Tomita M."/>
            <person name="Numata K."/>
            <person name="Arakawa K."/>
        </authorList>
    </citation>
    <scope>NUCLEOTIDE SEQUENCE</scope>
</reference>
<dbReference type="AlphaFoldDB" id="A0A8X6KJZ7"/>
<evidence type="ECO:0000313" key="1">
    <source>
        <dbReference type="EMBL" id="GFQ74193.1"/>
    </source>
</evidence>
<organism evidence="1 2">
    <name type="scientific">Trichonephila clavata</name>
    <name type="common">Joro spider</name>
    <name type="synonym">Nephila clavata</name>
    <dbReference type="NCBI Taxonomy" id="2740835"/>
    <lineage>
        <taxon>Eukaryota</taxon>
        <taxon>Metazoa</taxon>
        <taxon>Ecdysozoa</taxon>
        <taxon>Arthropoda</taxon>
        <taxon>Chelicerata</taxon>
        <taxon>Arachnida</taxon>
        <taxon>Araneae</taxon>
        <taxon>Araneomorphae</taxon>
        <taxon>Entelegynae</taxon>
        <taxon>Araneoidea</taxon>
        <taxon>Nephilidae</taxon>
        <taxon>Trichonephila</taxon>
    </lineage>
</organism>
<dbReference type="EMBL" id="BMAO01021394">
    <property type="protein sequence ID" value="GFQ74193.1"/>
    <property type="molecule type" value="Genomic_DNA"/>
</dbReference>
<sequence>MKGPSCGDELVGVGIPLLKVPPYCRHKMNRKILKSCHKAQPTASAMLPQLHRLLLTATSDSTASSSGTQHCARRKRRRFLPLRFPGQRSVFDCQCLGSDID</sequence>
<gene>
    <name evidence="1" type="ORF">TNCT_104941</name>
</gene>
<keyword evidence="2" id="KW-1185">Reference proteome</keyword>
<name>A0A8X6KJZ7_TRICU</name>
<accession>A0A8X6KJZ7</accession>
<dbReference type="Proteomes" id="UP000887116">
    <property type="component" value="Unassembled WGS sequence"/>
</dbReference>
<evidence type="ECO:0000313" key="2">
    <source>
        <dbReference type="Proteomes" id="UP000887116"/>
    </source>
</evidence>
<comment type="caution">
    <text evidence="1">The sequence shown here is derived from an EMBL/GenBank/DDBJ whole genome shotgun (WGS) entry which is preliminary data.</text>
</comment>
<protein>
    <submittedName>
        <fullName evidence="1">Uncharacterized protein</fullName>
    </submittedName>
</protein>